<dbReference type="RefSeq" id="XP_012337361.1">
    <property type="nucleotide sequence ID" value="XM_012481938.1"/>
</dbReference>
<sequence>MNFQRSRLYRDVVLSLFVLLFVIILSDIYILKSSTSPWRTYTRFHDSRSRQLSIFPYDLDRIGDQKFKTREEKEAYEYLLNMVETKMLNDEKKRRSRDVSRAYSMPYRFDEEDVDRKLSKKELKRLMRSFGPLISEHDMYTTFYYYHDYLQRRFAQMLVKLEKLTYELGSKRTIPDEDLNVLWLDCKRKLSRFLWVLNHQALKIFFEFARDAPFEDTARFKKFMSNFVNKWKKHTREKSKKWVGDMTKEIKKYKRRSLFQW</sequence>
<evidence type="ECO:0000256" key="1">
    <source>
        <dbReference type="SAM" id="Phobius"/>
    </source>
</evidence>
<dbReference type="Proteomes" id="UP000054561">
    <property type="component" value="Unassembled WGS sequence"/>
</dbReference>
<dbReference type="GeneID" id="24269642"/>
<dbReference type="InterPro" id="IPR044885">
    <property type="entry name" value="PRESA_N_sf"/>
</dbReference>
<evidence type="ECO:0000313" key="3">
    <source>
        <dbReference type="EMBL" id="KJP85997.1"/>
    </source>
</evidence>
<feature type="domain" description="Plasmodium RESA N-terminal" evidence="2">
    <location>
        <begin position="117"/>
        <end position="242"/>
    </location>
</feature>
<gene>
    <name evidence="3" type="ORF">AK88_04328</name>
</gene>
<keyword evidence="1" id="KW-1133">Transmembrane helix</keyword>
<organism evidence="3 4">
    <name type="scientific">Plasmodium fragile</name>
    <dbReference type="NCBI Taxonomy" id="5857"/>
    <lineage>
        <taxon>Eukaryota</taxon>
        <taxon>Sar</taxon>
        <taxon>Alveolata</taxon>
        <taxon>Apicomplexa</taxon>
        <taxon>Aconoidasida</taxon>
        <taxon>Haemosporida</taxon>
        <taxon>Plasmodiidae</taxon>
        <taxon>Plasmodium</taxon>
        <taxon>Plasmodium (Plasmodium)</taxon>
    </lineage>
</organism>
<dbReference type="InterPro" id="IPR019111">
    <property type="entry name" value="PRESA_N"/>
</dbReference>
<keyword evidence="1" id="KW-0472">Membrane</keyword>
<dbReference type="OMA" id="DMYTTFY"/>
<dbReference type="Gene3D" id="6.10.280.180">
    <property type="entry name" value="Plasmodium RESA, N-terminal helical domain"/>
    <property type="match status" value="1"/>
</dbReference>
<name>A0A0D9QGQ0_PLAFR</name>
<dbReference type="VEuPathDB" id="PlasmoDB:AK88_04328"/>
<dbReference type="EMBL" id="KQ001704">
    <property type="protein sequence ID" value="KJP85997.1"/>
    <property type="molecule type" value="Genomic_DNA"/>
</dbReference>
<protein>
    <recommendedName>
        <fullName evidence="2">Plasmodium RESA N-terminal domain-containing protein</fullName>
    </recommendedName>
</protein>
<dbReference type="Pfam" id="PF09687">
    <property type="entry name" value="PRESAN"/>
    <property type="match status" value="1"/>
</dbReference>
<evidence type="ECO:0000313" key="4">
    <source>
        <dbReference type="Proteomes" id="UP000054561"/>
    </source>
</evidence>
<dbReference type="AlphaFoldDB" id="A0A0D9QGQ0"/>
<keyword evidence="1" id="KW-0812">Transmembrane</keyword>
<reference evidence="3 4" key="1">
    <citation type="submission" date="2014-03" db="EMBL/GenBank/DDBJ databases">
        <title>The Genome Sequence of Plasmodium fragile nilgiri.</title>
        <authorList>
            <consortium name="The Broad Institute Genomics Platform"/>
            <consortium name="The Broad Institute Genome Sequencing Center for Infectious Disease"/>
            <person name="Neafsey D."/>
            <person name="Duraisingh M."/>
            <person name="Young S.K."/>
            <person name="Zeng Q."/>
            <person name="Gargeya S."/>
            <person name="Abouelleil A."/>
            <person name="Alvarado L."/>
            <person name="Chapman S.B."/>
            <person name="Gainer-Dewar J."/>
            <person name="Goldberg J."/>
            <person name="Griggs A."/>
            <person name="Gujja S."/>
            <person name="Hansen M."/>
            <person name="Howarth C."/>
            <person name="Imamovic A."/>
            <person name="Larimer J."/>
            <person name="Pearson M."/>
            <person name="Poon T.W."/>
            <person name="Priest M."/>
            <person name="Roberts A."/>
            <person name="Saif S."/>
            <person name="Shea T."/>
            <person name="Sykes S."/>
            <person name="Wortman J."/>
            <person name="Nusbaum C."/>
            <person name="Birren B."/>
        </authorList>
    </citation>
    <scope>NUCLEOTIDE SEQUENCE [LARGE SCALE GENOMIC DNA]</scope>
    <source>
        <strain evidence="4">nilgiri</strain>
    </source>
</reference>
<proteinExistence type="predicted"/>
<keyword evidence="4" id="KW-1185">Reference proteome</keyword>
<feature type="transmembrane region" description="Helical" evidence="1">
    <location>
        <begin position="12"/>
        <end position="31"/>
    </location>
</feature>
<dbReference type="OrthoDB" id="381741at2759"/>
<accession>A0A0D9QGQ0</accession>
<evidence type="ECO:0000259" key="2">
    <source>
        <dbReference type="Pfam" id="PF09687"/>
    </source>
</evidence>